<name>A0AAD1XN82_EUPCR</name>
<dbReference type="GO" id="GO:0003700">
    <property type="term" value="F:DNA-binding transcription factor activity"/>
    <property type="evidence" value="ECO:0007669"/>
    <property type="project" value="InterPro"/>
</dbReference>
<keyword evidence="3" id="KW-1185">Reference proteome</keyword>
<feature type="compositionally biased region" description="Basic and acidic residues" evidence="1">
    <location>
        <begin position="99"/>
        <end position="109"/>
    </location>
</feature>
<organism evidence="2 3">
    <name type="scientific">Euplotes crassus</name>
    <dbReference type="NCBI Taxonomy" id="5936"/>
    <lineage>
        <taxon>Eukaryota</taxon>
        <taxon>Sar</taxon>
        <taxon>Alveolata</taxon>
        <taxon>Ciliophora</taxon>
        <taxon>Intramacronucleata</taxon>
        <taxon>Spirotrichea</taxon>
        <taxon>Hypotrichia</taxon>
        <taxon>Euplotida</taxon>
        <taxon>Euplotidae</taxon>
        <taxon>Moneuplotes</taxon>
    </lineage>
</organism>
<dbReference type="AlphaFoldDB" id="A0AAD1XN82"/>
<evidence type="ECO:0000313" key="2">
    <source>
        <dbReference type="EMBL" id="CAI2375737.1"/>
    </source>
</evidence>
<feature type="region of interest" description="Disordered" evidence="1">
    <location>
        <begin position="97"/>
        <end position="126"/>
    </location>
</feature>
<dbReference type="InterPro" id="IPR036955">
    <property type="entry name" value="AP2/ERF_dom_sf"/>
</dbReference>
<protein>
    <recommendedName>
        <fullName evidence="4">AP2/ERF domain-containing protein</fullName>
    </recommendedName>
</protein>
<evidence type="ECO:0000313" key="3">
    <source>
        <dbReference type="Proteomes" id="UP001295684"/>
    </source>
</evidence>
<dbReference type="EMBL" id="CAMPGE010017234">
    <property type="protein sequence ID" value="CAI2375737.1"/>
    <property type="molecule type" value="Genomic_DNA"/>
</dbReference>
<sequence>MNHSQINQLNSILGDIQLPIDSQFKFPTLSIPNSFSCSNICFSMKLNEINHNSAFSPFMKVEEKPKSFIQIRDLPKPSKASSPALSGNRIALRLPMAQKQEHEDSDSTHHSHNSPRSNPKLSKEEKRRNNLKSIMKLIQSRKADTLQELNQFGDDDIILQRSPKPISKNSKLSHFRGVSHNGRKWQVMIMGFAKKIYFGGISNEDEASHKYDKYAILMHGLEAKTNYNYSKRELCQILNSEVDLD</sequence>
<accession>A0AAD1XN82</accession>
<comment type="caution">
    <text evidence="2">The sequence shown here is derived from an EMBL/GenBank/DDBJ whole genome shotgun (WGS) entry which is preliminary data.</text>
</comment>
<dbReference type="SUPFAM" id="SSF54171">
    <property type="entry name" value="DNA-binding domain"/>
    <property type="match status" value="1"/>
</dbReference>
<dbReference type="Gene3D" id="3.30.730.10">
    <property type="entry name" value="AP2/ERF domain"/>
    <property type="match status" value="1"/>
</dbReference>
<dbReference type="Proteomes" id="UP001295684">
    <property type="component" value="Unassembled WGS sequence"/>
</dbReference>
<dbReference type="InterPro" id="IPR016177">
    <property type="entry name" value="DNA-bd_dom_sf"/>
</dbReference>
<dbReference type="GO" id="GO:0003677">
    <property type="term" value="F:DNA binding"/>
    <property type="evidence" value="ECO:0007669"/>
    <property type="project" value="InterPro"/>
</dbReference>
<evidence type="ECO:0000256" key="1">
    <source>
        <dbReference type="SAM" id="MobiDB-lite"/>
    </source>
</evidence>
<proteinExistence type="predicted"/>
<evidence type="ECO:0008006" key="4">
    <source>
        <dbReference type="Google" id="ProtNLM"/>
    </source>
</evidence>
<reference evidence="2" key="1">
    <citation type="submission" date="2023-07" db="EMBL/GenBank/DDBJ databases">
        <authorList>
            <consortium name="AG Swart"/>
            <person name="Singh M."/>
            <person name="Singh A."/>
            <person name="Seah K."/>
            <person name="Emmerich C."/>
        </authorList>
    </citation>
    <scope>NUCLEOTIDE SEQUENCE</scope>
    <source>
        <strain evidence="2">DP1</strain>
    </source>
</reference>
<gene>
    <name evidence="2" type="ORF">ECRASSUSDP1_LOCUS17101</name>
</gene>